<keyword evidence="1" id="KW-1133">Transmembrane helix</keyword>
<organism evidence="2 3">
    <name type="scientific">Halogeometricum luteum</name>
    <dbReference type="NCBI Taxonomy" id="2950537"/>
    <lineage>
        <taxon>Archaea</taxon>
        <taxon>Methanobacteriati</taxon>
        <taxon>Methanobacteriota</taxon>
        <taxon>Stenosarchaea group</taxon>
        <taxon>Halobacteria</taxon>
        <taxon>Halobacteriales</taxon>
        <taxon>Haloferacaceae</taxon>
        <taxon>Halogeometricum</taxon>
    </lineage>
</organism>
<keyword evidence="1" id="KW-0812">Transmembrane</keyword>
<keyword evidence="3" id="KW-1185">Reference proteome</keyword>
<evidence type="ECO:0000313" key="2">
    <source>
        <dbReference type="EMBL" id="MDS0294487.1"/>
    </source>
</evidence>
<feature type="transmembrane region" description="Helical" evidence="1">
    <location>
        <begin position="29"/>
        <end position="48"/>
    </location>
</feature>
<comment type="caution">
    <text evidence="2">The sequence shown here is derived from an EMBL/GenBank/DDBJ whole genome shotgun (WGS) entry which is preliminary data.</text>
</comment>
<name>A0ABU2G124_9EURY</name>
<dbReference type="RefSeq" id="WP_310928316.1">
    <property type="nucleotide sequence ID" value="NZ_JAMQOQ010000002.1"/>
</dbReference>
<reference evidence="2 3" key="1">
    <citation type="submission" date="2022-06" db="EMBL/GenBank/DDBJ databases">
        <title>Halogeometricum sp. a new haloarchaeum isolate from saline soil.</title>
        <authorList>
            <person name="Strakova D."/>
            <person name="Galisteo C."/>
            <person name="Sanchez-Porro C."/>
            <person name="Ventosa A."/>
        </authorList>
    </citation>
    <scope>NUCLEOTIDE SEQUENCE [LARGE SCALE GENOMIC DNA]</scope>
    <source>
        <strain evidence="3">S3BR25-2</strain>
    </source>
</reference>
<protein>
    <submittedName>
        <fullName evidence="2">Uncharacterized protein</fullName>
    </submittedName>
</protein>
<dbReference type="Proteomes" id="UP001254813">
    <property type="component" value="Unassembled WGS sequence"/>
</dbReference>
<accession>A0ABU2G124</accession>
<evidence type="ECO:0000256" key="1">
    <source>
        <dbReference type="SAM" id="Phobius"/>
    </source>
</evidence>
<sequence>MATDDAVDVRAPLLTIIAMSLLLVSGTDFGLFALVPFALIVVAVAQVWRVTGRETER</sequence>
<dbReference type="EMBL" id="JAMQOQ010000002">
    <property type="protein sequence ID" value="MDS0294487.1"/>
    <property type="molecule type" value="Genomic_DNA"/>
</dbReference>
<gene>
    <name evidence="2" type="ORF">NDI79_09915</name>
</gene>
<keyword evidence="1" id="KW-0472">Membrane</keyword>
<evidence type="ECO:0000313" key="3">
    <source>
        <dbReference type="Proteomes" id="UP001254813"/>
    </source>
</evidence>
<proteinExistence type="predicted"/>